<dbReference type="RefSeq" id="XP_039134174.1">
    <property type="nucleotide sequence ID" value="XM_039278240.1"/>
</dbReference>
<proteinExistence type="predicted"/>
<organism evidence="2 3">
    <name type="scientific">Dioscorea cayennensis subsp. rotundata</name>
    <name type="common">White Guinea yam</name>
    <name type="synonym">Dioscorea rotundata</name>
    <dbReference type="NCBI Taxonomy" id="55577"/>
    <lineage>
        <taxon>Eukaryota</taxon>
        <taxon>Viridiplantae</taxon>
        <taxon>Streptophyta</taxon>
        <taxon>Embryophyta</taxon>
        <taxon>Tracheophyta</taxon>
        <taxon>Spermatophyta</taxon>
        <taxon>Magnoliopsida</taxon>
        <taxon>Liliopsida</taxon>
        <taxon>Dioscoreales</taxon>
        <taxon>Dioscoreaceae</taxon>
        <taxon>Dioscorea</taxon>
    </lineage>
</organism>
<dbReference type="AlphaFoldDB" id="A0AB40C6P4"/>
<evidence type="ECO:0000313" key="3">
    <source>
        <dbReference type="RefSeq" id="XP_039134174.1"/>
    </source>
</evidence>
<sequence>MRSETEATLYVKRSEDEDLLVASVYVDDILLIGSKESKVEEFKESMKTTFEMSDLGRMSFFLGMEVKQMETGIFLHQKKYAEELLSKFCMGNSKPVSTPFSVGEKLFKEDGTPQRGIFKQQRESFDTLKGTVDYGIYYGRTNSVNLIGFSDSDWAGNDEEVKSISGNCFTIGTGVITWSSKKQGPRTSINTGRVYWGYPSVEIAISIAKNPVFHSKTKHIKVKYHVVRYYEEKKEIKVVFSLLEEQLADIYTKPLSKFRFEILVMRLGMDGLSPRRRLKAGEASNSSLN</sequence>
<protein>
    <submittedName>
        <fullName evidence="3">Uncharacterized mitochondrial protein AtMg00810-like</fullName>
    </submittedName>
</protein>
<accession>A0AB40C6P4</accession>
<feature type="domain" description="Reverse transcriptase Ty1/copia-type" evidence="1">
    <location>
        <begin position="2"/>
        <end position="100"/>
    </location>
</feature>
<keyword evidence="2" id="KW-1185">Reference proteome</keyword>
<evidence type="ECO:0000313" key="2">
    <source>
        <dbReference type="Proteomes" id="UP001515500"/>
    </source>
</evidence>
<name>A0AB40C6P4_DIOCR</name>
<dbReference type="Pfam" id="PF07727">
    <property type="entry name" value="RVT_2"/>
    <property type="match status" value="1"/>
</dbReference>
<dbReference type="GeneID" id="120271554"/>
<dbReference type="PANTHER" id="PTHR11439:SF483">
    <property type="entry name" value="PEPTIDE SYNTHASE GLIP-LIKE, PUTATIVE (AFU_ORTHOLOGUE AFUA_3G12920)-RELATED"/>
    <property type="match status" value="1"/>
</dbReference>
<reference evidence="3" key="1">
    <citation type="submission" date="2025-08" db="UniProtKB">
        <authorList>
            <consortium name="RefSeq"/>
        </authorList>
    </citation>
    <scope>IDENTIFICATION</scope>
</reference>
<dbReference type="InterPro" id="IPR013103">
    <property type="entry name" value="RVT_2"/>
</dbReference>
<evidence type="ECO:0000259" key="1">
    <source>
        <dbReference type="Pfam" id="PF07727"/>
    </source>
</evidence>
<gene>
    <name evidence="3" type="primary">LOC120271554</name>
</gene>
<dbReference type="Proteomes" id="UP001515500">
    <property type="component" value="Chromosome 11"/>
</dbReference>
<dbReference type="PANTHER" id="PTHR11439">
    <property type="entry name" value="GAG-POL-RELATED RETROTRANSPOSON"/>
    <property type="match status" value="1"/>
</dbReference>
<dbReference type="CDD" id="cd09272">
    <property type="entry name" value="RNase_HI_RT_Ty1"/>
    <property type="match status" value="1"/>
</dbReference>